<proteinExistence type="predicted"/>
<evidence type="ECO:0000256" key="2">
    <source>
        <dbReference type="ARBA" id="ARBA00022737"/>
    </source>
</evidence>
<comment type="caution">
    <text evidence="3">The sequence shown here is derived from an EMBL/GenBank/DDBJ whole genome shotgun (WGS) entry which is preliminary data.</text>
</comment>
<name>A0AAE1D3J2_9GAST</name>
<dbReference type="Pfam" id="PF13855">
    <property type="entry name" value="LRR_8"/>
    <property type="match status" value="1"/>
</dbReference>
<dbReference type="SUPFAM" id="SSF52058">
    <property type="entry name" value="L domain-like"/>
    <property type="match status" value="1"/>
</dbReference>
<protein>
    <recommendedName>
        <fullName evidence="5">Leucine-rich repeat-containing protein</fullName>
    </recommendedName>
</protein>
<accession>A0AAE1D3J2</accession>
<dbReference type="Proteomes" id="UP001283361">
    <property type="component" value="Unassembled WGS sequence"/>
</dbReference>
<evidence type="ECO:0008006" key="5">
    <source>
        <dbReference type="Google" id="ProtNLM"/>
    </source>
</evidence>
<dbReference type="InterPro" id="IPR025875">
    <property type="entry name" value="Leu-rich_rpt_4"/>
</dbReference>
<dbReference type="InterPro" id="IPR001611">
    <property type="entry name" value="Leu-rich_rpt"/>
</dbReference>
<evidence type="ECO:0000313" key="3">
    <source>
        <dbReference type="EMBL" id="KAK3754746.1"/>
    </source>
</evidence>
<keyword evidence="4" id="KW-1185">Reference proteome</keyword>
<evidence type="ECO:0000256" key="1">
    <source>
        <dbReference type="ARBA" id="ARBA00022614"/>
    </source>
</evidence>
<dbReference type="EMBL" id="JAWDGP010005643">
    <property type="protein sequence ID" value="KAK3754746.1"/>
    <property type="molecule type" value="Genomic_DNA"/>
</dbReference>
<dbReference type="PANTHER" id="PTHR48051:SF1">
    <property type="entry name" value="RAS SUPPRESSOR PROTEIN 1"/>
    <property type="match status" value="1"/>
</dbReference>
<dbReference type="Gene3D" id="3.80.10.10">
    <property type="entry name" value="Ribonuclease Inhibitor"/>
    <property type="match status" value="1"/>
</dbReference>
<reference evidence="3" key="1">
    <citation type="journal article" date="2023" name="G3 (Bethesda)">
        <title>A reference genome for the long-term kleptoplast-retaining sea slug Elysia crispata morphotype clarki.</title>
        <authorList>
            <person name="Eastman K.E."/>
            <person name="Pendleton A.L."/>
            <person name="Shaikh M.A."/>
            <person name="Suttiyut T."/>
            <person name="Ogas R."/>
            <person name="Tomko P."/>
            <person name="Gavelis G."/>
            <person name="Widhalm J.R."/>
            <person name="Wisecaver J.H."/>
        </authorList>
    </citation>
    <scope>NUCLEOTIDE SEQUENCE</scope>
    <source>
        <strain evidence="3">ECLA1</strain>
    </source>
</reference>
<keyword evidence="1" id="KW-0433">Leucine-rich repeat</keyword>
<dbReference type="GO" id="GO:0005737">
    <property type="term" value="C:cytoplasm"/>
    <property type="evidence" value="ECO:0007669"/>
    <property type="project" value="TreeGrafter"/>
</dbReference>
<evidence type="ECO:0000313" key="4">
    <source>
        <dbReference type="Proteomes" id="UP001283361"/>
    </source>
</evidence>
<organism evidence="3 4">
    <name type="scientific">Elysia crispata</name>
    <name type="common">lettuce slug</name>
    <dbReference type="NCBI Taxonomy" id="231223"/>
    <lineage>
        <taxon>Eukaryota</taxon>
        <taxon>Metazoa</taxon>
        <taxon>Spiralia</taxon>
        <taxon>Lophotrochozoa</taxon>
        <taxon>Mollusca</taxon>
        <taxon>Gastropoda</taxon>
        <taxon>Heterobranchia</taxon>
        <taxon>Euthyneura</taxon>
        <taxon>Panpulmonata</taxon>
        <taxon>Sacoglossa</taxon>
        <taxon>Placobranchoidea</taxon>
        <taxon>Plakobranchidae</taxon>
        <taxon>Elysia</taxon>
    </lineage>
</organism>
<keyword evidence="2" id="KW-0677">Repeat</keyword>
<gene>
    <name evidence="3" type="ORF">RRG08_019906</name>
</gene>
<dbReference type="InterPro" id="IPR032675">
    <property type="entry name" value="LRR_dom_sf"/>
</dbReference>
<dbReference type="AlphaFoldDB" id="A0AAE1D3J2"/>
<sequence>MPPKDKDDKPPPAMGPGSKIRALIDALKKHLIVTEDKKKRMLLIDFTAIGFKTLPIEICKNEEVCELAVKFLLPFNKLKKLPANIDALANLRYVDMRANLMTGIPGTFFKIPNLEYVNCSGNSIKSIPGTIKNCQLLHTLDVHGNKLKALPKTINKCAALLTLNAQFNQVRKINKTLYELGADVNLSNNKLTDLPSAKIKTPALRRLDVSWNQITVVPDNIDKVYTLVYLNLAHNELEHRQGVHPGLPDFAP</sequence>
<dbReference type="PANTHER" id="PTHR48051">
    <property type="match status" value="1"/>
</dbReference>
<dbReference type="Pfam" id="PF12799">
    <property type="entry name" value="LRR_4"/>
    <property type="match status" value="1"/>
</dbReference>
<dbReference type="InterPro" id="IPR050216">
    <property type="entry name" value="LRR_domain-containing"/>
</dbReference>